<name>W4LN43_ENTF1</name>
<organism evidence="2 3">
    <name type="scientific">Entotheonella factor</name>
    <dbReference type="NCBI Taxonomy" id="1429438"/>
    <lineage>
        <taxon>Bacteria</taxon>
        <taxon>Pseudomonadati</taxon>
        <taxon>Nitrospinota/Tectimicrobiota group</taxon>
        <taxon>Candidatus Tectimicrobiota</taxon>
        <taxon>Candidatus Entotheonellia</taxon>
        <taxon>Candidatus Entotheonellales</taxon>
        <taxon>Candidatus Entotheonellaceae</taxon>
        <taxon>Candidatus Entotheonella</taxon>
    </lineage>
</organism>
<evidence type="ECO:0000313" key="3">
    <source>
        <dbReference type="Proteomes" id="UP000019141"/>
    </source>
</evidence>
<protein>
    <recommendedName>
        <fullName evidence="1">DUF58 domain-containing protein</fullName>
    </recommendedName>
</protein>
<dbReference type="Proteomes" id="UP000019141">
    <property type="component" value="Unassembled WGS sequence"/>
</dbReference>
<evidence type="ECO:0000313" key="2">
    <source>
        <dbReference type="EMBL" id="ETW98776.1"/>
    </source>
</evidence>
<keyword evidence="3" id="KW-1185">Reference proteome</keyword>
<proteinExistence type="predicted"/>
<sequence length="306" mass="33731">MWFNQPARPAKPSAPDRLTLHELIATQPRFLRGSLAPGDRFPTGMRPGRRRAQGVDLDSIGPYVPGDDVRWMDWRATARTGRAQMKRFVAESHLARMFIVDMRPPLFFGTRYGPMAKTAALAAARFAWEALSLHEPVGLIVVPMDEVIQPRRGKGQVIHLLQHLETCYQELVDRRESPPGATLARAVETAAGHLRRGDEICAISDFSEPQGPLAEAAAGLGDARKLSAVMIEDAVFSDPVPAGHYPMRRADGDGRYTAAVSNQGAHEQAQIAEDMRKSLRTTLARSGWQTFIIDAHSLHLGRESST</sequence>
<gene>
    <name evidence="2" type="ORF">ETSY1_17490</name>
</gene>
<dbReference type="PANTHER" id="PTHR33608:SF12">
    <property type="entry name" value="DUF58 DOMAIN-CONTAINING PROTEIN"/>
    <property type="match status" value="1"/>
</dbReference>
<dbReference type="PANTHER" id="PTHR33608">
    <property type="entry name" value="BLL2464 PROTEIN"/>
    <property type="match status" value="1"/>
</dbReference>
<dbReference type="InterPro" id="IPR002881">
    <property type="entry name" value="DUF58"/>
</dbReference>
<accession>W4LN43</accession>
<reference evidence="2 3" key="1">
    <citation type="journal article" date="2014" name="Nature">
        <title>An environmental bacterial taxon with a large and distinct metabolic repertoire.</title>
        <authorList>
            <person name="Wilson M.C."/>
            <person name="Mori T."/>
            <person name="Ruckert C."/>
            <person name="Uria A.R."/>
            <person name="Helf M.J."/>
            <person name="Takada K."/>
            <person name="Gernert C."/>
            <person name="Steffens U.A."/>
            <person name="Heycke N."/>
            <person name="Schmitt S."/>
            <person name="Rinke C."/>
            <person name="Helfrich E.J."/>
            <person name="Brachmann A.O."/>
            <person name="Gurgui C."/>
            <person name="Wakimoto T."/>
            <person name="Kracht M."/>
            <person name="Crusemann M."/>
            <person name="Hentschel U."/>
            <person name="Abe I."/>
            <person name="Matsunaga S."/>
            <person name="Kalinowski J."/>
            <person name="Takeyama H."/>
            <person name="Piel J."/>
        </authorList>
    </citation>
    <scope>NUCLEOTIDE SEQUENCE [LARGE SCALE GENOMIC DNA]</scope>
    <source>
        <strain evidence="3">TSY1</strain>
    </source>
</reference>
<dbReference type="AlphaFoldDB" id="W4LN43"/>
<dbReference type="Pfam" id="PF01882">
    <property type="entry name" value="DUF58"/>
    <property type="match status" value="1"/>
</dbReference>
<feature type="domain" description="DUF58" evidence="1">
    <location>
        <begin position="62"/>
        <end position="233"/>
    </location>
</feature>
<dbReference type="EMBL" id="AZHW01000521">
    <property type="protein sequence ID" value="ETW98776.1"/>
    <property type="molecule type" value="Genomic_DNA"/>
</dbReference>
<dbReference type="HOGENOM" id="CLU_054927_1_0_7"/>
<comment type="caution">
    <text evidence="2">The sequence shown here is derived from an EMBL/GenBank/DDBJ whole genome shotgun (WGS) entry which is preliminary data.</text>
</comment>
<evidence type="ECO:0000259" key="1">
    <source>
        <dbReference type="Pfam" id="PF01882"/>
    </source>
</evidence>